<comment type="caution">
    <text evidence="5">The sequence shown here is derived from an EMBL/GenBank/DDBJ whole genome shotgun (WGS) entry which is preliminary data.</text>
</comment>
<proteinExistence type="predicted"/>
<dbReference type="Proteomes" id="UP000324269">
    <property type="component" value="Unassembled WGS sequence"/>
</dbReference>
<dbReference type="PRINTS" id="PR00778">
    <property type="entry name" value="HTHARSR"/>
</dbReference>
<sequence length="106" mass="12183">MKEIDMDTKIKFLQGFAHKLRIQILECIKEEEKTVSQIVKDLDGSQSSISQHISCLKGCGLIVGRQEGKYIYYSLSNQKVRDLLTMFDVVLEEVQNDVARCHNHII</sequence>
<dbReference type="InterPro" id="IPR036388">
    <property type="entry name" value="WH-like_DNA-bd_sf"/>
</dbReference>
<dbReference type="Gene3D" id="1.10.10.10">
    <property type="entry name" value="Winged helix-like DNA-binding domain superfamily/Winged helix DNA-binding domain"/>
    <property type="match status" value="1"/>
</dbReference>
<dbReference type="PROSITE" id="PS50987">
    <property type="entry name" value="HTH_ARSR_2"/>
    <property type="match status" value="1"/>
</dbReference>
<gene>
    <name evidence="5" type="ORF">FZC85_03465</name>
</gene>
<dbReference type="SUPFAM" id="SSF46785">
    <property type="entry name" value="Winged helix' DNA-binding domain"/>
    <property type="match status" value="1"/>
</dbReference>
<dbReference type="PANTHER" id="PTHR33154:SF36">
    <property type="entry name" value="TRANSCRIPTIONAL REGULATOR"/>
    <property type="match status" value="1"/>
</dbReference>
<dbReference type="InterPro" id="IPR051081">
    <property type="entry name" value="HTH_MetalResp_TranReg"/>
</dbReference>
<evidence type="ECO:0000256" key="3">
    <source>
        <dbReference type="ARBA" id="ARBA00023163"/>
    </source>
</evidence>
<dbReference type="GO" id="GO:0003700">
    <property type="term" value="F:DNA-binding transcription factor activity"/>
    <property type="evidence" value="ECO:0007669"/>
    <property type="project" value="InterPro"/>
</dbReference>
<dbReference type="EMBL" id="VTEZ01000001">
    <property type="protein sequence ID" value="TYS88496.1"/>
    <property type="molecule type" value="Genomic_DNA"/>
</dbReference>
<dbReference type="GO" id="GO:0003677">
    <property type="term" value="F:DNA binding"/>
    <property type="evidence" value="ECO:0007669"/>
    <property type="project" value="UniProtKB-KW"/>
</dbReference>
<dbReference type="SMART" id="SM00418">
    <property type="entry name" value="HTH_ARSR"/>
    <property type="match status" value="1"/>
</dbReference>
<organism evidence="5 6">
    <name type="scientific">Rossellomorea aquimaris</name>
    <dbReference type="NCBI Taxonomy" id="189382"/>
    <lineage>
        <taxon>Bacteria</taxon>
        <taxon>Bacillati</taxon>
        <taxon>Bacillota</taxon>
        <taxon>Bacilli</taxon>
        <taxon>Bacillales</taxon>
        <taxon>Bacillaceae</taxon>
        <taxon>Rossellomorea</taxon>
    </lineage>
</organism>
<feature type="domain" description="HTH arsR-type" evidence="4">
    <location>
        <begin position="1"/>
        <end position="95"/>
    </location>
</feature>
<dbReference type="AlphaFoldDB" id="A0A5D4UML0"/>
<evidence type="ECO:0000256" key="2">
    <source>
        <dbReference type="ARBA" id="ARBA00023125"/>
    </source>
</evidence>
<dbReference type="OrthoDB" id="9798835at2"/>
<name>A0A5D4UML0_9BACI</name>
<keyword evidence="2" id="KW-0238">DNA-binding</keyword>
<accession>A0A5D4UML0</accession>
<dbReference type="NCBIfam" id="NF033788">
    <property type="entry name" value="HTH_metalloreg"/>
    <property type="match status" value="1"/>
</dbReference>
<reference evidence="5 6" key="1">
    <citation type="submission" date="2019-08" db="EMBL/GenBank/DDBJ databases">
        <title>Bacillus genomes from the desert of Cuatro Cienegas, Coahuila.</title>
        <authorList>
            <person name="Olmedo-Alvarez G."/>
        </authorList>
    </citation>
    <scope>NUCLEOTIDE SEQUENCE [LARGE SCALE GENOMIC DNA]</scope>
    <source>
        <strain evidence="5 6">CH87b_3T</strain>
    </source>
</reference>
<dbReference type="Pfam" id="PF01022">
    <property type="entry name" value="HTH_5"/>
    <property type="match status" value="1"/>
</dbReference>
<evidence type="ECO:0000313" key="5">
    <source>
        <dbReference type="EMBL" id="TYS88496.1"/>
    </source>
</evidence>
<evidence type="ECO:0000256" key="1">
    <source>
        <dbReference type="ARBA" id="ARBA00023015"/>
    </source>
</evidence>
<dbReference type="CDD" id="cd00090">
    <property type="entry name" value="HTH_ARSR"/>
    <property type="match status" value="1"/>
</dbReference>
<evidence type="ECO:0000313" key="6">
    <source>
        <dbReference type="Proteomes" id="UP000324269"/>
    </source>
</evidence>
<dbReference type="InterPro" id="IPR036390">
    <property type="entry name" value="WH_DNA-bd_sf"/>
</dbReference>
<dbReference type="InterPro" id="IPR011991">
    <property type="entry name" value="ArsR-like_HTH"/>
</dbReference>
<dbReference type="InterPro" id="IPR001845">
    <property type="entry name" value="HTH_ArsR_DNA-bd_dom"/>
</dbReference>
<protein>
    <submittedName>
        <fullName evidence="5">Helix-turn-helix transcriptional regulator</fullName>
    </submittedName>
</protein>
<dbReference type="PANTHER" id="PTHR33154">
    <property type="entry name" value="TRANSCRIPTIONAL REGULATOR, ARSR FAMILY"/>
    <property type="match status" value="1"/>
</dbReference>
<keyword evidence="1" id="KW-0805">Transcription regulation</keyword>
<evidence type="ECO:0000259" key="4">
    <source>
        <dbReference type="PROSITE" id="PS50987"/>
    </source>
</evidence>
<keyword evidence="3" id="KW-0804">Transcription</keyword>